<dbReference type="Gene3D" id="3.20.20.140">
    <property type="entry name" value="Metal-dependent hydrolases"/>
    <property type="match status" value="1"/>
</dbReference>
<sequence>MNEPIHLHVVDPVKRRVYPALLEHTKTGYRLQPTEFIDPAQDSKMYLSPGWIDLHAHVYDGVTSLSVPADSIGLKTGVLLVADAGSAGEATFPGFRDYVAPRFRTETRAWLNISSIGLVHLREVADLSLINVDRTVKTVMENRDFICGIKVRSSGAIVGEMNLQPLQLALLAAREVSLPVMVHIGEAPPIIDDVLDLLREGDVVTHCYHGKIGHPWHQDGTPRKALQRALDRGVKLDVGHGAASFSFDIGLKAIAAGVHPYTISTDAHIRNVYGPVYDLPTTMTKLLDCGMSLMDVITAVTASPAEVLGLEYWCSLKDTVERATLFRLDNGGNDTRIYKDSTGAIRKPDQTITPAAFISKGILTYLEAISW</sequence>
<organism evidence="1 2">
    <name type="scientific">Paenibacillus gyeongsangnamensis</name>
    <dbReference type="NCBI Taxonomy" id="3388067"/>
    <lineage>
        <taxon>Bacteria</taxon>
        <taxon>Bacillati</taxon>
        <taxon>Bacillota</taxon>
        <taxon>Bacilli</taxon>
        <taxon>Bacillales</taxon>
        <taxon>Paenibacillaceae</taxon>
        <taxon>Paenibacillus</taxon>
    </lineage>
</organism>
<evidence type="ECO:0000313" key="1">
    <source>
        <dbReference type="EMBL" id="MCZ8511453.1"/>
    </source>
</evidence>
<keyword evidence="2" id="KW-1185">Reference proteome</keyword>
<dbReference type="SUPFAM" id="SSF51556">
    <property type="entry name" value="Metallo-dependent hydrolases"/>
    <property type="match status" value="1"/>
</dbReference>
<dbReference type="PANTHER" id="PTHR42717">
    <property type="entry name" value="DIHYDROOROTASE-RELATED"/>
    <property type="match status" value="1"/>
</dbReference>
<reference evidence="1 2" key="1">
    <citation type="submission" date="2022-12" db="EMBL/GenBank/DDBJ databases">
        <title>Draft genome sequence of Paenibacillus sp. dW9.</title>
        <authorList>
            <person name="Choi E.-W."/>
            <person name="Kim D.-U."/>
        </authorList>
    </citation>
    <scope>NUCLEOTIDE SEQUENCE [LARGE SCALE GENOMIC DNA]</scope>
    <source>
        <strain evidence="2">dW9</strain>
    </source>
</reference>
<comment type="caution">
    <text evidence="1">The sequence shown here is derived from an EMBL/GenBank/DDBJ whole genome shotgun (WGS) entry which is preliminary data.</text>
</comment>
<dbReference type="InterPro" id="IPR020043">
    <property type="entry name" value="Deacetylase_Atu3266-like"/>
</dbReference>
<dbReference type="Proteomes" id="UP001527882">
    <property type="component" value="Unassembled WGS sequence"/>
</dbReference>
<gene>
    <name evidence="1" type="ORF">O9H85_03175</name>
</gene>
<name>A0ABT4Q3Q7_9BACL</name>
<dbReference type="InterPro" id="IPR011059">
    <property type="entry name" value="Metal-dep_hydrolase_composite"/>
</dbReference>
<dbReference type="PANTHER" id="PTHR42717:SF1">
    <property type="entry name" value="IMIDAZOLONEPROPIONASE AND RELATED AMIDOHYDROLASES"/>
    <property type="match status" value="1"/>
</dbReference>
<proteinExistence type="predicted"/>
<protein>
    <submittedName>
        <fullName evidence="1">Amidohydrolase/deacetylase family metallohydrolase</fullName>
    </submittedName>
</protein>
<dbReference type="RefSeq" id="WP_269879848.1">
    <property type="nucleotide sequence ID" value="NZ_JAQAGZ010000002.1"/>
</dbReference>
<dbReference type="Gene3D" id="2.30.40.10">
    <property type="entry name" value="Urease, subunit C, domain 1"/>
    <property type="match status" value="1"/>
</dbReference>
<evidence type="ECO:0000313" key="2">
    <source>
        <dbReference type="Proteomes" id="UP001527882"/>
    </source>
</evidence>
<accession>A0ABT4Q3Q7</accession>
<dbReference type="InterPro" id="IPR032466">
    <property type="entry name" value="Metal_Hydrolase"/>
</dbReference>
<dbReference type="EMBL" id="JAQAGZ010000002">
    <property type="protein sequence ID" value="MCZ8511453.1"/>
    <property type="molecule type" value="Genomic_DNA"/>
</dbReference>